<dbReference type="Pfam" id="PF07715">
    <property type="entry name" value="Plug"/>
    <property type="match status" value="1"/>
</dbReference>
<dbReference type="EMBL" id="SOML01000010">
    <property type="protein sequence ID" value="TFD94747.1"/>
    <property type="molecule type" value="Genomic_DNA"/>
</dbReference>
<dbReference type="InterPro" id="IPR023997">
    <property type="entry name" value="TonB-dep_OMP_SusC/RagA_CS"/>
</dbReference>
<comment type="caution">
    <text evidence="13">The sequence shown here is derived from an EMBL/GenBank/DDBJ whole genome shotgun (WGS) entry which is preliminary data.</text>
</comment>
<name>A0A4Y8KXF7_9BACT</name>
<dbReference type="NCBIfam" id="TIGR04057">
    <property type="entry name" value="SusC_RagA_signa"/>
    <property type="match status" value="1"/>
</dbReference>
<dbReference type="GO" id="GO:0009279">
    <property type="term" value="C:cell outer membrane"/>
    <property type="evidence" value="ECO:0007669"/>
    <property type="project" value="UniProtKB-SubCell"/>
</dbReference>
<dbReference type="InterPro" id="IPR012910">
    <property type="entry name" value="Plug_dom"/>
</dbReference>
<dbReference type="SUPFAM" id="SSF56935">
    <property type="entry name" value="Porins"/>
    <property type="match status" value="1"/>
</dbReference>
<dbReference type="Pfam" id="PF13715">
    <property type="entry name" value="CarbopepD_reg_2"/>
    <property type="match status" value="1"/>
</dbReference>
<dbReference type="InterPro" id="IPR011662">
    <property type="entry name" value="Secretin/TonB_short_N"/>
</dbReference>
<evidence type="ECO:0000256" key="9">
    <source>
        <dbReference type="ARBA" id="ARBA00023237"/>
    </source>
</evidence>
<evidence type="ECO:0000256" key="11">
    <source>
        <dbReference type="RuleBase" id="RU003357"/>
    </source>
</evidence>
<organism evidence="13 14">
    <name type="scientific">Dysgonomonas capnocytophagoides</name>
    <dbReference type="NCBI Taxonomy" id="45254"/>
    <lineage>
        <taxon>Bacteria</taxon>
        <taxon>Pseudomonadati</taxon>
        <taxon>Bacteroidota</taxon>
        <taxon>Bacteroidia</taxon>
        <taxon>Bacteroidales</taxon>
        <taxon>Dysgonomonadaceae</taxon>
        <taxon>Dysgonomonas</taxon>
    </lineage>
</organism>
<dbReference type="AlphaFoldDB" id="A0A4Y8KXF7"/>
<comment type="similarity">
    <text evidence="10 11">Belongs to the TonB-dependent receptor family.</text>
</comment>
<evidence type="ECO:0000256" key="7">
    <source>
        <dbReference type="ARBA" id="ARBA00023077"/>
    </source>
</evidence>
<dbReference type="STRING" id="1121485.GCA_000426485_01749"/>
<evidence type="ECO:0000256" key="2">
    <source>
        <dbReference type="ARBA" id="ARBA00022448"/>
    </source>
</evidence>
<dbReference type="Gene3D" id="2.170.130.10">
    <property type="entry name" value="TonB-dependent receptor, plug domain"/>
    <property type="match status" value="1"/>
</dbReference>
<dbReference type="Pfam" id="PF00593">
    <property type="entry name" value="TonB_dep_Rec_b-barrel"/>
    <property type="match status" value="1"/>
</dbReference>
<keyword evidence="8 10" id="KW-0472">Membrane</keyword>
<dbReference type="Pfam" id="PF07660">
    <property type="entry name" value="STN"/>
    <property type="match status" value="1"/>
</dbReference>
<dbReference type="SUPFAM" id="SSF49464">
    <property type="entry name" value="Carboxypeptidase regulatory domain-like"/>
    <property type="match status" value="1"/>
</dbReference>
<keyword evidence="2 10" id="KW-0813">Transport</keyword>
<keyword evidence="4" id="KW-0410">Iron transport</keyword>
<protein>
    <submittedName>
        <fullName evidence="13">SusC/RagA family TonB-linked outer membrane protein</fullName>
    </submittedName>
</protein>
<comment type="subcellular location">
    <subcellularLocation>
        <location evidence="1 10">Cell outer membrane</location>
        <topology evidence="1 10">Multi-pass membrane protein</topology>
    </subcellularLocation>
</comment>
<dbReference type="Proteomes" id="UP000297861">
    <property type="component" value="Unassembled WGS sequence"/>
</dbReference>
<evidence type="ECO:0000259" key="12">
    <source>
        <dbReference type="SMART" id="SM00965"/>
    </source>
</evidence>
<gene>
    <name evidence="13" type="ORF">E2605_15415</name>
</gene>
<dbReference type="InterPro" id="IPR000531">
    <property type="entry name" value="Beta-barrel_TonB"/>
</dbReference>
<dbReference type="InterPro" id="IPR008969">
    <property type="entry name" value="CarboxyPept-like_regulatory"/>
</dbReference>
<evidence type="ECO:0000256" key="3">
    <source>
        <dbReference type="ARBA" id="ARBA00022452"/>
    </source>
</evidence>
<keyword evidence="3 10" id="KW-1134">Transmembrane beta strand</keyword>
<dbReference type="InterPro" id="IPR037066">
    <property type="entry name" value="Plug_dom_sf"/>
</dbReference>
<feature type="domain" description="Secretin/TonB short N-terminal" evidence="12">
    <location>
        <begin position="58"/>
        <end position="110"/>
    </location>
</feature>
<keyword evidence="4" id="KW-0406">Ion transport</keyword>
<dbReference type="SMART" id="SM00965">
    <property type="entry name" value="STN"/>
    <property type="match status" value="1"/>
</dbReference>
<evidence type="ECO:0000313" key="13">
    <source>
        <dbReference type="EMBL" id="TFD94747.1"/>
    </source>
</evidence>
<dbReference type="InterPro" id="IPR039426">
    <property type="entry name" value="TonB-dep_rcpt-like"/>
</dbReference>
<dbReference type="RefSeq" id="WP_134437130.1">
    <property type="nucleotide sequence ID" value="NZ_SOML01000010.1"/>
</dbReference>
<dbReference type="GO" id="GO:0006826">
    <property type="term" value="P:iron ion transport"/>
    <property type="evidence" value="ECO:0007669"/>
    <property type="project" value="UniProtKB-KW"/>
</dbReference>
<dbReference type="InterPro" id="IPR036942">
    <property type="entry name" value="Beta-barrel_TonB_sf"/>
</dbReference>
<evidence type="ECO:0000256" key="10">
    <source>
        <dbReference type="PROSITE-ProRule" id="PRU01360"/>
    </source>
</evidence>
<dbReference type="NCBIfam" id="TIGR04056">
    <property type="entry name" value="OMP_RagA_SusC"/>
    <property type="match status" value="1"/>
</dbReference>
<accession>A0A4Y8KXF7</accession>
<dbReference type="InterPro" id="IPR023996">
    <property type="entry name" value="TonB-dep_OMP_SusC/RagA"/>
</dbReference>
<evidence type="ECO:0000256" key="6">
    <source>
        <dbReference type="ARBA" id="ARBA00023004"/>
    </source>
</evidence>
<evidence type="ECO:0000256" key="5">
    <source>
        <dbReference type="ARBA" id="ARBA00022692"/>
    </source>
</evidence>
<keyword evidence="6" id="KW-0408">Iron</keyword>
<dbReference type="Gene3D" id="2.40.170.20">
    <property type="entry name" value="TonB-dependent receptor, beta-barrel domain"/>
    <property type="match status" value="1"/>
</dbReference>
<evidence type="ECO:0000256" key="4">
    <source>
        <dbReference type="ARBA" id="ARBA00022496"/>
    </source>
</evidence>
<keyword evidence="14" id="KW-1185">Reference proteome</keyword>
<evidence type="ECO:0000256" key="1">
    <source>
        <dbReference type="ARBA" id="ARBA00004571"/>
    </source>
</evidence>
<evidence type="ECO:0000256" key="8">
    <source>
        <dbReference type="ARBA" id="ARBA00023136"/>
    </source>
</evidence>
<proteinExistence type="inferred from homology"/>
<keyword evidence="5 10" id="KW-0812">Transmembrane</keyword>
<dbReference type="FunFam" id="2.60.40.1120:FF:000003">
    <property type="entry name" value="Outer membrane protein Omp121"/>
    <property type="match status" value="1"/>
</dbReference>
<keyword evidence="9 10" id="KW-0998">Cell outer membrane</keyword>
<sequence length="1183" mass="130435">MRMQVNDTVGIRWRHSAMRYLVVLLLLFPSFVRAQISIEVKQQPLKEILKLIESKSEYRFFYNEGLTGLDQVCTLKVNNTSIDKVMSQLLSQTSINYKKDKDNLIVLYQKTAGQPQDVPNETAKKNGKGITGFVKDEEGQPLPGVTVTVKGNKQGVMTDLDGAYTIQNIEDNSVLEFSFIGMRKQEVAVKGQNSVNVVLQDDAIGLNEVVAVGYATQKRVNVIGSVSTINSKSLDSRPVTNLSSALAGLATGVYVRNTSGKPGGDGADILIRGTGTLNSTGPLVIVDGIAGSTTGVNPNDVESISVLKDAATAAIYGSLASNGVILITTKSGSQGKVSVNYSGNTSITKPNNLPGFVSDYVQHMQLVNQGYSNIGQAPVYTDATIALWQNAKANPNGLTSEGIPNYVAYPNTKWAEEVFRNKLLQNHNISLRGGTQTTQFLLSAGYMNNPGTMPNTGAERYQLRINLQSKVTNFLTVGTQTFGSVQNSSVTDMNTVFQYLTATVPGVYSKYNGKYGYPSAAEESATANNPLASLYSLGGDNTTSLLNTTVFANFDIIKGLSMEAKAHYDNSFTENNMHNVPQERWNFATNTIGNAATSPGQLYTQYSLYKNYNVILEDVLKYNTTIAEKHDIGALAGYNQQYFKLYNFTTRKTGLLDESLTTLNTATNMTSISGDAYDFALRSFFGRLNYAYNQRYLFEAVFRYDGSSRFSKDSRWGFFPAFSGGWRISEEPFMKNFSKYIDNLKLRASWGKTGNNTSGNYDYQATYNTTQYSFNGVASNGLIQKKSANPNLKWETTTTTNLGLSGNLLKGALNFELDVYRGFTESILFVPTIPLTAGTATAATQNIAQVTKKGIEFTLGYNGRFNDFRYSVSGNIAYNYNKVKKYKGTLEEGYFINANGEREYSSNLGSVSTGTTQRIIEGHRINEYYLYPVYKGNGSYTNKDGSVNINGGPKDGMIRTEQDMDWLKMMMAEGYIFQPSGDVSKSKIWYGDLIYADTNGDGIYGNSYDQKFTGKNASPTINYGVNMNFAYKGFDMSMIWAGSAGMSYYWNELYMNQSIVALGKAVPTLVANNHYYYNETNPSDPGNNTSAHYPRLKTTDPQNTRASDFYLYNASYLKLKSLQLGYTLPEQLTKRASMSNVRVFIGGENLLTITDYPGMDPEVGASIAYPTMRQYTLGLNITF</sequence>
<dbReference type="Gene3D" id="2.60.40.1120">
    <property type="entry name" value="Carboxypeptidase-like, regulatory domain"/>
    <property type="match status" value="1"/>
</dbReference>
<keyword evidence="7 11" id="KW-0798">TonB box</keyword>
<dbReference type="PROSITE" id="PS52016">
    <property type="entry name" value="TONB_DEPENDENT_REC_3"/>
    <property type="match status" value="1"/>
</dbReference>
<dbReference type="OrthoDB" id="9768177at2"/>
<evidence type="ECO:0000313" key="14">
    <source>
        <dbReference type="Proteomes" id="UP000297861"/>
    </source>
</evidence>
<reference evidence="13 14" key="1">
    <citation type="submission" date="2019-03" db="EMBL/GenBank/DDBJ databases">
        <title>San Antonio Military Medical Center submission to MRSN (WRAIR), pending publication.</title>
        <authorList>
            <person name="Blyth D.M."/>
            <person name="Mccarthy S.L."/>
            <person name="Schall S.E."/>
            <person name="Stam J.A."/>
            <person name="Ong A.C."/>
            <person name="Mcgann P.T."/>
        </authorList>
    </citation>
    <scope>NUCLEOTIDE SEQUENCE [LARGE SCALE GENOMIC DNA]</scope>
    <source>
        <strain evidence="13 14">MRSN571793</strain>
    </source>
</reference>